<dbReference type="PANTHER" id="PTHR43401:SF2">
    <property type="entry name" value="L-THREONINE 3-DEHYDROGENASE"/>
    <property type="match status" value="1"/>
</dbReference>
<evidence type="ECO:0000256" key="3">
    <source>
        <dbReference type="ARBA" id="ARBA00022833"/>
    </source>
</evidence>
<dbReference type="Gene3D" id="3.40.50.720">
    <property type="entry name" value="NAD(P)-binding Rossmann-like Domain"/>
    <property type="match status" value="1"/>
</dbReference>
<dbReference type="GO" id="GO:0016491">
    <property type="term" value="F:oxidoreductase activity"/>
    <property type="evidence" value="ECO:0007669"/>
    <property type="project" value="UniProtKB-KW"/>
</dbReference>
<keyword evidence="3 5" id="KW-0862">Zinc</keyword>
<dbReference type="InterPro" id="IPR013154">
    <property type="entry name" value="ADH-like_N"/>
</dbReference>
<dbReference type="InterPro" id="IPR013149">
    <property type="entry name" value="ADH-like_C"/>
</dbReference>
<dbReference type="PROSITE" id="PS00059">
    <property type="entry name" value="ADH_ZINC"/>
    <property type="match status" value="1"/>
</dbReference>
<feature type="domain" description="Enoyl reductase (ER)" evidence="6">
    <location>
        <begin position="4"/>
        <end position="329"/>
    </location>
</feature>
<dbReference type="Gene3D" id="3.90.180.10">
    <property type="entry name" value="Medium-chain alcohol dehydrogenases, catalytic domain"/>
    <property type="match status" value="1"/>
</dbReference>
<dbReference type="SMART" id="SM00829">
    <property type="entry name" value="PKS_ER"/>
    <property type="match status" value="1"/>
</dbReference>
<evidence type="ECO:0000259" key="6">
    <source>
        <dbReference type="SMART" id="SM00829"/>
    </source>
</evidence>
<proteinExistence type="inferred from homology"/>
<dbReference type="Pfam" id="PF00107">
    <property type="entry name" value="ADH_zinc_N"/>
    <property type="match status" value="1"/>
</dbReference>
<dbReference type="SUPFAM" id="SSF51735">
    <property type="entry name" value="NAD(P)-binding Rossmann-fold domains"/>
    <property type="match status" value="1"/>
</dbReference>
<dbReference type="OrthoDB" id="3987021at2"/>
<sequence length="338" mass="34891">MAAAVLSRDRVIEHRSVDRPEPGPGELLVRVSRTGICGSDLATYAGHHPYKTAPVVLGHELSGHVVRVGADVEGFAEGDRVCSAAFSHCGECVDCAAGATNRCTSRLNLSHLGWEGSFAEYVLLRPNMAFRLPAEVDDELGALVEPLSIGLHAVRLATGVAGGDVAVLGTGGIGLSCLVAAVRLGARAVTCVDIGTQKRALALELGAESFVDGADPGAVPTGADVVLVASGHPGALAQAAAMTRPGGEVVVVSYFDRPQDVDLNPLVSQEVVVRFSALSTAADFTEVIGWLERGEVDPRPMVTHRFPLAAADEAMRVLAKGGPVGKVVLAVSDGRGGR</sequence>
<dbReference type="SUPFAM" id="SSF50129">
    <property type="entry name" value="GroES-like"/>
    <property type="match status" value="1"/>
</dbReference>
<evidence type="ECO:0000313" key="7">
    <source>
        <dbReference type="EMBL" id="PRY39678.1"/>
    </source>
</evidence>
<gene>
    <name evidence="7" type="ORF">CLV43_107265</name>
</gene>
<keyword evidence="2 5" id="KW-0479">Metal-binding</keyword>
<dbReference type="InterPro" id="IPR011032">
    <property type="entry name" value="GroES-like_sf"/>
</dbReference>
<comment type="similarity">
    <text evidence="5">Belongs to the zinc-containing alcohol dehydrogenase family.</text>
</comment>
<organism evidence="7 8">
    <name type="scientific">Umezawaea tangerina</name>
    <dbReference type="NCBI Taxonomy" id="84725"/>
    <lineage>
        <taxon>Bacteria</taxon>
        <taxon>Bacillati</taxon>
        <taxon>Actinomycetota</taxon>
        <taxon>Actinomycetes</taxon>
        <taxon>Pseudonocardiales</taxon>
        <taxon>Pseudonocardiaceae</taxon>
        <taxon>Umezawaea</taxon>
    </lineage>
</organism>
<reference evidence="7 8" key="1">
    <citation type="submission" date="2018-03" db="EMBL/GenBank/DDBJ databases">
        <title>Genomic Encyclopedia of Archaeal and Bacterial Type Strains, Phase II (KMG-II): from individual species to whole genera.</title>
        <authorList>
            <person name="Goeker M."/>
        </authorList>
    </citation>
    <scope>NUCLEOTIDE SEQUENCE [LARGE SCALE GENOMIC DNA]</scope>
    <source>
        <strain evidence="7 8">DSM 44720</strain>
    </source>
</reference>
<dbReference type="PANTHER" id="PTHR43401">
    <property type="entry name" value="L-THREONINE 3-DEHYDROGENASE"/>
    <property type="match status" value="1"/>
</dbReference>
<dbReference type="EMBL" id="PVTF01000007">
    <property type="protein sequence ID" value="PRY39678.1"/>
    <property type="molecule type" value="Genomic_DNA"/>
</dbReference>
<name>A0A2T0T1Y0_9PSEU</name>
<evidence type="ECO:0000313" key="8">
    <source>
        <dbReference type="Proteomes" id="UP000239494"/>
    </source>
</evidence>
<dbReference type="InterPro" id="IPR002328">
    <property type="entry name" value="ADH_Zn_CS"/>
</dbReference>
<dbReference type="InterPro" id="IPR020843">
    <property type="entry name" value="ER"/>
</dbReference>
<protein>
    <submittedName>
        <fullName evidence="7">(R,R)-butanediol dehydrogenase/meso-butanediol dehydrogenase/diacetyl reductase</fullName>
    </submittedName>
</protein>
<evidence type="ECO:0000256" key="4">
    <source>
        <dbReference type="ARBA" id="ARBA00023002"/>
    </source>
</evidence>
<keyword evidence="4" id="KW-0560">Oxidoreductase</keyword>
<comment type="cofactor">
    <cofactor evidence="1 5">
        <name>Zn(2+)</name>
        <dbReference type="ChEBI" id="CHEBI:29105"/>
    </cofactor>
</comment>
<evidence type="ECO:0000256" key="1">
    <source>
        <dbReference type="ARBA" id="ARBA00001947"/>
    </source>
</evidence>
<accession>A0A2T0T1Y0</accession>
<dbReference type="Pfam" id="PF08240">
    <property type="entry name" value="ADH_N"/>
    <property type="match status" value="1"/>
</dbReference>
<comment type="caution">
    <text evidence="7">The sequence shown here is derived from an EMBL/GenBank/DDBJ whole genome shotgun (WGS) entry which is preliminary data.</text>
</comment>
<dbReference type="AlphaFoldDB" id="A0A2T0T1Y0"/>
<evidence type="ECO:0000256" key="2">
    <source>
        <dbReference type="ARBA" id="ARBA00022723"/>
    </source>
</evidence>
<dbReference type="Proteomes" id="UP000239494">
    <property type="component" value="Unassembled WGS sequence"/>
</dbReference>
<dbReference type="GO" id="GO:0008270">
    <property type="term" value="F:zinc ion binding"/>
    <property type="evidence" value="ECO:0007669"/>
    <property type="project" value="InterPro"/>
</dbReference>
<keyword evidence="8" id="KW-1185">Reference proteome</keyword>
<evidence type="ECO:0000256" key="5">
    <source>
        <dbReference type="RuleBase" id="RU361277"/>
    </source>
</evidence>
<dbReference type="InterPro" id="IPR050129">
    <property type="entry name" value="Zn_alcohol_dh"/>
</dbReference>
<dbReference type="InterPro" id="IPR036291">
    <property type="entry name" value="NAD(P)-bd_dom_sf"/>
</dbReference>